<feature type="domain" description="Copper amine oxidase-like N-terminal" evidence="2">
    <location>
        <begin position="54"/>
        <end position="150"/>
    </location>
</feature>
<evidence type="ECO:0000256" key="1">
    <source>
        <dbReference type="SAM" id="SignalP"/>
    </source>
</evidence>
<dbReference type="InterPro" id="IPR012854">
    <property type="entry name" value="Cu_amine_oxidase-like_N"/>
</dbReference>
<dbReference type="InterPro" id="IPR036582">
    <property type="entry name" value="Mao_N_sf"/>
</dbReference>
<comment type="caution">
    <text evidence="3">The sequence shown here is derived from an EMBL/GenBank/DDBJ whole genome shotgun (WGS) entry which is preliminary data.</text>
</comment>
<organism evidence="3 4">
    <name type="scientific">Paenibacillus aurantiacus</name>
    <dbReference type="NCBI Taxonomy" id="1936118"/>
    <lineage>
        <taxon>Bacteria</taxon>
        <taxon>Bacillati</taxon>
        <taxon>Bacillota</taxon>
        <taxon>Bacilli</taxon>
        <taxon>Bacillales</taxon>
        <taxon>Paenibacillaceae</taxon>
        <taxon>Paenibacillus</taxon>
    </lineage>
</organism>
<dbReference type="Gene3D" id="3.30.457.10">
    <property type="entry name" value="Copper amine oxidase-like, N-terminal domain"/>
    <property type="match status" value="2"/>
</dbReference>
<name>A0ABV5KHC5_9BACL</name>
<feature type="signal peptide" evidence="1">
    <location>
        <begin position="1"/>
        <end position="24"/>
    </location>
</feature>
<feature type="chain" id="PRO_5045494407" evidence="1">
    <location>
        <begin position="25"/>
        <end position="382"/>
    </location>
</feature>
<gene>
    <name evidence="3" type="ORF">ACFFSY_01615</name>
</gene>
<dbReference type="EMBL" id="JBHMDO010000003">
    <property type="protein sequence ID" value="MFB9324635.1"/>
    <property type="molecule type" value="Genomic_DNA"/>
</dbReference>
<evidence type="ECO:0000313" key="4">
    <source>
        <dbReference type="Proteomes" id="UP001589747"/>
    </source>
</evidence>
<sequence length="382" mass="43471">MKAKKLITVFIFTLFLAFGSAAHAENLHDYYADVTESDLKNSMILSPESSIAFINGQRVSAVQPIVKDGRTLVPLRFISEGFGAKVDFNAENQSITIKYDNKSILLKIGKNTISINGKWSEMDAAARSYNNSTYIPLRYIGEALNKKVVYLKNAEIQTFSLIIIRDVSATAIENLNLIQALELLYQGKSIVYSDRFMAVIKENGQLLLSHDFDSFTPFVYQELIEDKNLVKLGDIWFDTDMGHFYMDYAWDTTQEFILYRVEGEEIARVAIEKAPIQAVKTYLNDVYYLTAYGRGIPDPHETTNLKSATFNNGQWSSDYLGKPGFYYVFDTLGKAYDWPISADGISTFGYQRYGDLSSDERLKTFGFYRIDLKGHHHELNMP</sequence>
<dbReference type="RefSeq" id="WP_377488888.1">
    <property type="nucleotide sequence ID" value="NZ_JBHMDO010000003.1"/>
</dbReference>
<dbReference type="SUPFAM" id="SSF55383">
    <property type="entry name" value="Copper amine oxidase, domain N"/>
    <property type="match status" value="1"/>
</dbReference>
<dbReference type="Pfam" id="PF07833">
    <property type="entry name" value="Cu_amine_oxidN1"/>
    <property type="match status" value="1"/>
</dbReference>
<proteinExistence type="predicted"/>
<keyword evidence="4" id="KW-1185">Reference proteome</keyword>
<evidence type="ECO:0000313" key="3">
    <source>
        <dbReference type="EMBL" id="MFB9324635.1"/>
    </source>
</evidence>
<protein>
    <submittedName>
        <fullName evidence="3">Copper amine oxidase N-terminal domain-containing protein</fullName>
    </submittedName>
</protein>
<dbReference type="Proteomes" id="UP001589747">
    <property type="component" value="Unassembled WGS sequence"/>
</dbReference>
<evidence type="ECO:0000259" key="2">
    <source>
        <dbReference type="Pfam" id="PF07833"/>
    </source>
</evidence>
<reference evidence="3 4" key="1">
    <citation type="submission" date="2024-09" db="EMBL/GenBank/DDBJ databases">
        <authorList>
            <person name="Sun Q."/>
            <person name="Mori K."/>
        </authorList>
    </citation>
    <scope>NUCLEOTIDE SEQUENCE [LARGE SCALE GENOMIC DNA]</scope>
    <source>
        <strain evidence="3 4">TISTR 2452</strain>
    </source>
</reference>
<keyword evidence="1" id="KW-0732">Signal</keyword>
<accession>A0ABV5KHC5</accession>